<dbReference type="Proteomes" id="UP000799441">
    <property type="component" value="Unassembled WGS sequence"/>
</dbReference>
<gene>
    <name evidence="1" type="ORF">K431DRAFT_230027</name>
</gene>
<reference evidence="1" key="1">
    <citation type="journal article" date="2020" name="Stud. Mycol.">
        <title>101 Dothideomycetes genomes: a test case for predicting lifestyles and emergence of pathogens.</title>
        <authorList>
            <person name="Haridas S."/>
            <person name="Albert R."/>
            <person name="Binder M."/>
            <person name="Bloem J."/>
            <person name="Labutti K."/>
            <person name="Salamov A."/>
            <person name="Andreopoulos B."/>
            <person name="Baker S."/>
            <person name="Barry K."/>
            <person name="Bills G."/>
            <person name="Bluhm B."/>
            <person name="Cannon C."/>
            <person name="Castanera R."/>
            <person name="Culley D."/>
            <person name="Daum C."/>
            <person name="Ezra D."/>
            <person name="Gonzalez J."/>
            <person name="Henrissat B."/>
            <person name="Kuo A."/>
            <person name="Liang C."/>
            <person name="Lipzen A."/>
            <person name="Lutzoni F."/>
            <person name="Magnuson J."/>
            <person name="Mondo S."/>
            <person name="Nolan M."/>
            <person name="Ohm R."/>
            <person name="Pangilinan J."/>
            <person name="Park H.-J."/>
            <person name="Ramirez L."/>
            <person name="Alfaro M."/>
            <person name="Sun H."/>
            <person name="Tritt A."/>
            <person name="Yoshinaga Y."/>
            <person name="Zwiers L.-H."/>
            <person name="Turgeon B."/>
            <person name="Goodwin S."/>
            <person name="Spatafora J."/>
            <person name="Crous P."/>
            <person name="Grigoriev I."/>
        </authorList>
    </citation>
    <scope>NUCLEOTIDE SEQUENCE</scope>
    <source>
        <strain evidence="1">CBS 116435</strain>
    </source>
</reference>
<sequence>IGDHVVDVDGLFIDTCYADQSSSQEAQITTNSAFDFYHNSDISLAYPGDVQLT</sequence>
<keyword evidence="2" id="KW-1185">Reference proteome</keyword>
<proteinExistence type="predicted"/>
<evidence type="ECO:0000313" key="1">
    <source>
        <dbReference type="EMBL" id="KAF2718797.1"/>
    </source>
</evidence>
<dbReference type="AlphaFoldDB" id="A0A9P4UK92"/>
<name>A0A9P4UK92_9PEZI</name>
<dbReference type="EMBL" id="MU003819">
    <property type="protein sequence ID" value="KAF2718797.1"/>
    <property type="molecule type" value="Genomic_DNA"/>
</dbReference>
<feature type="non-terminal residue" evidence="1">
    <location>
        <position position="1"/>
    </location>
</feature>
<accession>A0A9P4UK92</accession>
<protein>
    <submittedName>
        <fullName evidence="1">Uncharacterized protein</fullName>
    </submittedName>
</protein>
<evidence type="ECO:0000313" key="2">
    <source>
        <dbReference type="Proteomes" id="UP000799441"/>
    </source>
</evidence>
<organism evidence="1 2">
    <name type="scientific">Polychaeton citri CBS 116435</name>
    <dbReference type="NCBI Taxonomy" id="1314669"/>
    <lineage>
        <taxon>Eukaryota</taxon>
        <taxon>Fungi</taxon>
        <taxon>Dikarya</taxon>
        <taxon>Ascomycota</taxon>
        <taxon>Pezizomycotina</taxon>
        <taxon>Dothideomycetes</taxon>
        <taxon>Dothideomycetidae</taxon>
        <taxon>Capnodiales</taxon>
        <taxon>Capnodiaceae</taxon>
        <taxon>Polychaeton</taxon>
    </lineage>
</organism>
<comment type="caution">
    <text evidence="1">The sequence shown here is derived from an EMBL/GenBank/DDBJ whole genome shotgun (WGS) entry which is preliminary data.</text>
</comment>